<reference evidence="2 3" key="1">
    <citation type="submission" date="2016-03" db="EMBL/GenBank/DDBJ databases">
        <title>Acetic acid bacteria sequencing.</title>
        <authorList>
            <person name="Brandt J."/>
            <person name="Jakob F."/>
            <person name="Vogel R.F."/>
        </authorList>
    </citation>
    <scope>NUCLEOTIDE SEQUENCE [LARGE SCALE GENOMIC DNA]</scope>
    <source>
        <strain evidence="2 3">TMW2.1084</strain>
        <plasmid evidence="3">pac1084_1</plasmid>
    </source>
</reference>
<dbReference type="EMBL" id="CP014688">
    <property type="protein sequence ID" value="AQT06540.1"/>
    <property type="molecule type" value="Genomic_DNA"/>
</dbReference>
<keyword evidence="1" id="KW-0812">Transmembrane</keyword>
<gene>
    <name evidence="2" type="ORF">A0U91_16160</name>
</gene>
<dbReference type="Proteomes" id="UP000189055">
    <property type="component" value="Plasmid pAC1084_1"/>
</dbReference>
<keyword evidence="1" id="KW-1133">Transmembrane helix</keyword>
<name>A0A1U9LJS1_9PROT</name>
<feature type="transmembrane region" description="Helical" evidence="1">
    <location>
        <begin position="6"/>
        <end position="22"/>
    </location>
</feature>
<evidence type="ECO:0000313" key="3">
    <source>
        <dbReference type="Proteomes" id="UP000189055"/>
    </source>
</evidence>
<protein>
    <submittedName>
        <fullName evidence="2">Uncharacterized protein</fullName>
    </submittedName>
</protein>
<accession>A0A1U9LJS1</accession>
<keyword evidence="2" id="KW-0614">Plasmid</keyword>
<evidence type="ECO:0000313" key="2">
    <source>
        <dbReference type="EMBL" id="AQT06540.1"/>
    </source>
</evidence>
<feature type="transmembrane region" description="Helical" evidence="1">
    <location>
        <begin position="29"/>
        <end position="47"/>
    </location>
</feature>
<dbReference type="AlphaFoldDB" id="A0A1U9LJS1"/>
<organism evidence="2 3">
    <name type="scientific">Acetobacter persici</name>
    <dbReference type="NCBI Taxonomy" id="1076596"/>
    <lineage>
        <taxon>Bacteria</taxon>
        <taxon>Pseudomonadati</taxon>
        <taxon>Pseudomonadota</taxon>
        <taxon>Alphaproteobacteria</taxon>
        <taxon>Acetobacterales</taxon>
        <taxon>Acetobacteraceae</taxon>
        <taxon>Acetobacter</taxon>
    </lineage>
</organism>
<proteinExistence type="predicted"/>
<dbReference type="KEGG" id="aper:A0U91_16160"/>
<keyword evidence="1" id="KW-0472">Membrane</keyword>
<geneLocation type="plasmid" evidence="3">
    <name>pac1084_1</name>
</geneLocation>
<sequence>MFTIMAVLFGLLGIGLLIVAIISKRPGYFFMSALFLVMSIFAIWSYVNPETCRAFVSPIMIWIDSH</sequence>
<evidence type="ECO:0000256" key="1">
    <source>
        <dbReference type="SAM" id="Phobius"/>
    </source>
</evidence>